<dbReference type="Proteomes" id="UP000537181">
    <property type="component" value="Unassembled WGS sequence"/>
</dbReference>
<dbReference type="InterPro" id="IPR036316">
    <property type="entry name" value="Pili_assmbl_chap_C_dom_sf"/>
</dbReference>
<evidence type="ECO:0000256" key="4">
    <source>
        <dbReference type="ARBA" id="ARBA00022729"/>
    </source>
</evidence>
<dbReference type="SUPFAM" id="SSF49354">
    <property type="entry name" value="PapD-like"/>
    <property type="match status" value="1"/>
</dbReference>
<organism evidence="13 14">
    <name type="scientific">Escherichia coli</name>
    <dbReference type="NCBI Taxonomy" id="562"/>
    <lineage>
        <taxon>Bacteria</taxon>
        <taxon>Pseudomonadati</taxon>
        <taxon>Pseudomonadota</taxon>
        <taxon>Gammaproteobacteria</taxon>
        <taxon>Enterobacterales</taxon>
        <taxon>Enterobacteriaceae</taxon>
        <taxon>Escherichia</taxon>
    </lineage>
</organism>
<evidence type="ECO:0000256" key="5">
    <source>
        <dbReference type="ARBA" id="ARBA00022764"/>
    </source>
</evidence>
<evidence type="ECO:0000256" key="3">
    <source>
        <dbReference type="ARBA" id="ARBA00022558"/>
    </source>
</evidence>
<dbReference type="NCBIfam" id="NF011755">
    <property type="entry name" value="PRK15208.1"/>
    <property type="match status" value="1"/>
</dbReference>
<dbReference type="InterPro" id="IPR050643">
    <property type="entry name" value="Periplasmic_pilus_chap"/>
</dbReference>
<evidence type="ECO:0000313" key="14">
    <source>
        <dbReference type="Proteomes" id="UP000469708"/>
    </source>
</evidence>
<dbReference type="InterPro" id="IPR001829">
    <property type="entry name" value="Pili_assmbl_chaperone_bac"/>
</dbReference>
<keyword evidence="5" id="KW-0574">Periplasm</keyword>
<reference evidence="12 15" key="1">
    <citation type="submission" date="2019-11" db="EMBL/GenBank/DDBJ databases">
        <title>Whole genome sequence analysis of environmental Escherichia coli from the feces of straw-necked ibis (Threskiornis spinicollis) nesting on inland wetlands.</title>
        <authorList>
            <person name="Wyrsch E.R."/>
            <person name="Roy Chowdhury P."/>
            <person name="Wallis L."/>
            <person name="Cummins M.L."/>
            <person name="Zingali T."/>
            <person name="Brandis K.J."/>
            <person name="Djordjevic S.P."/>
        </authorList>
    </citation>
    <scope>NUCLEOTIDE SEQUENCE [LARGE SCALE GENOMIC DNA]</scope>
    <source>
        <strain evidence="12 15">IBS12</strain>
    </source>
</reference>
<evidence type="ECO:0000256" key="8">
    <source>
        <dbReference type="SAM" id="SignalP"/>
    </source>
</evidence>
<dbReference type="Proteomes" id="UP000490727">
    <property type="component" value="Unassembled WGS sequence"/>
</dbReference>
<feature type="signal peptide" evidence="8">
    <location>
        <begin position="1"/>
        <end position="20"/>
    </location>
</feature>
<reference evidence="11 16" key="2">
    <citation type="submission" date="2019-12" db="EMBL/GenBank/DDBJ databases">
        <authorList>
            <consortium name="NARMS: The National Antimicrobial Resistance Monitoring System"/>
        </authorList>
    </citation>
    <scope>NUCLEOTIDE SEQUENCE [LARGE SCALE GENOMIC DNA]</scope>
    <source>
        <strain evidence="11 16">CVM N19EC0596</strain>
    </source>
</reference>
<dbReference type="FunFam" id="2.60.40.10:FF:000458">
    <property type="entry name" value="Molecular chaperone FimC"/>
    <property type="match status" value="1"/>
</dbReference>
<feature type="chain" id="PRO_5015034208" evidence="8">
    <location>
        <begin position="21"/>
        <end position="228"/>
    </location>
</feature>
<evidence type="ECO:0000313" key="12">
    <source>
        <dbReference type="EMBL" id="MUM74726.1"/>
    </source>
</evidence>
<dbReference type="InterPro" id="IPR016148">
    <property type="entry name" value="Pili_assmbl_chaperone_C"/>
</dbReference>
<comment type="similarity">
    <text evidence="2 7">Belongs to the periplasmic pilus chaperone family.</text>
</comment>
<dbReference type="EMBL" id="AASWKX010000029">
    <property type="protein sequence ID" value="EFH6167296.1"/>
    <property type="molecule type" value="Genomic_DNA"/>
</dbReference>
<dbReference type="AlphaFoldDB" id="A0A0B0TZF2"/>
<dbReference type="PROSITE" id="PS00635">
    <property type="entry name" value="PILI_CHAPERONE"/>
    <property type="match status" value="1"/>
</dbReference>
<dbReference type="Pfam" id="PF00345">
    <property type="entry name" value="PapD_N"/>
    <property type="match status" value="1"/>
</dbReference>
<evidence type="ECO:0000256" key="2">
    <source>
        <dbReference type="ARBA" id="ARBA00007399"/>
    </source>
</evidence>
<dbReference type="RefSeq" id="WP_000822475.1">
    <property type="nucleotide sequence ID" value="NZ_AP021914.1"/>
</dbReference>
<accession>A0A0B0TZF2</accession>
<dbReference type="PANTHER" id="PTHR30251">
    <property type="entry name" value="PILUS ASSEMBLY CHAPERONE"/>
    <property type="match status" value="1"/>
</dbReference>
<dbReference type="InterPro" id="IPR013783">
    <property type="entry name" value="Ig-like_fold"/>
</dbReference>
<protein>
    <submittedName>
        <fullName evidence="13">Molecular chaperone LpfB</fullName>
    </submittedName>
</protein>
<evidence type="ECO:0000313" key="11">
    <source>
        <dbReference type="EMBL" id="EFH6167296.1"/>
    </source>
</evidence>
<evidence type="ECO:0000256" key="6">
    <source>
        <dbReference type="ARBA" id="ARBA00023186"/>
    </source>
</evidence>
<evidence type="ECO:0000313" key="13">
    <source>
        <dbReference type="EMBL" id="NEM88533.1"/>
    </source>
</evidence>
<reference evidence="13 14" key="3">
    <citation type="submission" date="2020-02" db="EMBL/GenBank/DDBJ databases">
        <authorList>
            <person name="Subbiah M."/>
            <person name="Call D."/>
        </authorList>
    </citation>
    <scope>NUCLEOTIDE SEQUENCE [LARGE SCALE GENOMIC DNA]</scope>
    <source>
        <strain evidence="13 14">8375wC2</strain>
    </source>
</reference>
<evidence type="ECO:0000259" key="9">
    <source>
        <dbReference type="Pfam" id="PF00345"/>
    </source>
</evidence>
<keyword evidence="4 8" id="KW-0732">Signal</keyword>
<dbReference type="Proteomes" id="UP000469708">
    <property type="component" value="Unassembled WGS sequence"/>
</dbReference>
<evidence type="ECO:0000313" key="15">
    <source>
        <dbReference type="Proteomes" id="UP000490727"/>
    </source>
</evidence>
<dbReference type="Pfam" id="PF02753">
    <property type="entry name" value="PapD_C"/>
    <property type="match status" value="1"/>
</dbReference>
<comment type="subcellular location">
    <subcellularLocation>
        <location evidence="1 7">Periplasm</location>
    </subcellularLocation>
</comment>
<sequence>MKRISFAVLALLMTAQQCFAGGVALSTTRVIYDGGKKEASLTVENHNKNEEFLIQSWIDDVNGNKKTPFIITPPLFKLDPDKNNVLRIVNIEDTLPKDRESVYWINVKAIPAKSAENENKNVLQIAVRTRLKLFYRPKGLPGSNLEAMKQLRFQCQNNQIVVNNDSAYNLTFNQFSINGQKIERAGMVLAKGKLNINLPAGTGNAHEVKYSIINDFGVAGEMLTKPIN</sequence>
<dbReference type="GO" id="GO:0071555">
    <property type="term" value="P:cell wall organization"/>
    <property type="evidence" value="ECO:0007669"/>
    <property type="project" value="InterPro"/>
</dbReference>
<dbReference type="Gene3D" id="2.60.40.10">
    <property type="entry name" value="Immunoglobulins"/>
    <property type="match status" value="2"/>
</dbReference>
<keyword evidence="3" id="KW-1029">Fimbrium biogenesis</keyword>
<gene>
    <name evidence="13" type="primary">lpfB</name>
    <name evidence="13" type="ORF">G3V95_24265</name>
    <name evidence="11" type="ORF">GAJ12_19935</name>
    <name evidence="12" type="ORF">GNZ05_21515</name>
</gene>
<dbReference type="PANTHER" id="PTHR30251:SF11">
    <property type="entry name" value="CHAPERONE PROTEIN FIMC-RELATED"/>
    <property type="match status" value="1"/>
</dbReference>
<dbReference type="EMBL" id="WOET01000019">
    <property type="protein sequence ID" value="MUM74726.1"/>
    <property type="molecule type" value="Genomic_DNA"/>
</dbReference>
<name>A0A0B0TZF2_ECOLX</name>
<dbReference type="PRINTS" id="PR00969">
    <property type="entry name" value="CHAPERONPILI"/>
</dbReference>
<dbReference type="EMBL" id="JAAGYI010000098">
    <property type="protein sequence ID" value="NEM88533.1"/>
    <property type="molecule type" value="Genomic_DNA"/>
</dbReference>
<evidence type="ECO:0000313" key="16">
    <source>
        <dbReference type="Proteomes" id="UP000537181"/>
    </source>
</evidence>
<feature type="domain" description="Pili assembly chaperone N-terminal" evidence="9">
    <location>
        <begin position="22"/>
        <end position="140"/>
    </location>
</feature>
<comment type="caution">
    <text evidence="13">The sequence shown here is derived from an EMBL/GenBank/DDBJ whole genome shotgun (WGS) entry which is preliminary data.</text>
</comment>
<evidence type="ECO:0000259" key="10">
    <source>
        <dbReference type="Pfam" id="PF02753"/>
    </source>
</evidence>
<dbReference type="InterPro" id="IPR018046">
    <property type="entry name" value="Pili_assmbl_chaperone_CS"/>
</dbReference>
<feature type="domain" description="Pili assembly chaperone C-terminal" evidence="10">
    <location>
        <begin position="162"/>
        <end position="218"/>
    </location>
</feature>
<evidence type="ECO:0000256" key="1">
    <source>
        <dbReference type="ARBA" id="ARBA00004418"/>
    </source>
</evidence>
<dbReference type="InterPro" id="IPR008962">
    <property type="entry name" value="PapD-like_sf"/>
</dbReference>
<dbReference type="GO" id="GO:0030288">
    <property type="term" value="C:outer membrane-bounded periplasmic space"/>
    <property type="evidence" value="ECO:0007669"/>
    <property type="project" value="InterPro"/>
</dbReference>
<dbReference type="InterPro" id="IPR016147">
    <property type="entry name" value="Pili_assmbl_chaperone_N"/>
</dbReference>
<proteinExistence type="inferred from homology"/>
<keyword evidence="6 7" id="KW-0143">Chaperone</keyword>
<dbReference type="SUPFAM" id="SSF49584">
    <property type="entry name" value="Periplasmic chaperone C-domain"/>
    <property type="match status" value="1"/>
</dbReference>
<evidence type="ECO:0000256" key="7">
    <source>
        <dbReference type="RuleBase" id="RU003918"/>
    </source>
</evidence>